<evidence type="ECO:0000313" key="8">
    <source>
        <dbReference type="EMBL" id="KAL0077991.1"/>
    </source>
</evidence>
<dbReference type="EMBL" id="JBCLYO010000026">
    <property type="protein sequence ID" value="KAL0077991.1"/>
    <property type="molecule type" value="Genomic_DNA"/>
</dbReference>
<evidence type="ECO:0000256" key="1">
    <source>
        <dbReference type="ARBA" id="ARBA00010617"/>
    </source>
</evidence>
<dbReference type="PANTHER" id="PTHR24291:SF50">
    <property type="entry name" value="BIFUNCTIONAL ALBAFLAVENONE MONOOXYGENASE_TERPENE SYNTHASE"/>
    <property type="match status" value="1"/>
</dbReference>
<keyword evidence="5 7" id="KW-0408">Iron</keyword>
<dbReference type="PANTHER" id="PTHR24291">
    <property type="entry name" value="CYTOCHROME P450 FAMILY 4"/>
    <property type="match status" value="1"/>
</dbReference>
<dbReference type="PRINTS" id="PR00385">
    <property type="entry name" value="P450"/>
</dbReference>
<keyword evidence="4 7" id="KW-0560">Oxidoreductase</keyword>
<evidence type="ECO:0000256" key="4">
    <source>
        <dbReference type="ARBA" id="ARBA00023002"/>
    </source>
</evidence>
<dbReference type="Gene3D" id="1.10.630.10">
    <property type="entry name" value="Cytochrome P450"/>
    <property type="match status" value="1"/>
</dbReference>
<dbReference type="PRINTS" id="PR00463">
    <property type="entry name" value="EP450I"/>
</dbReference>
<evidence type="ECO:0000256" key="3">
    <source>
        <dbReference type="ARBA" id="ARBA00022723"/>
    </source>
</evidence>
<gene>
    <name evidence="8" type="ORF">J3Q64DRAFT_1702763</name>
</gene>
<evidence type="ECO:0000313" key="9">
    <source>
        <dbReference type="Proteomes" id="UP001448207"/>
    </source>
</evidence>
<sequence>MISNQVSECAKFTLGYIKDIYIKYFLPTFLTNKRGPAIASAAAIVLLYMAYDKLFSPPRAIRHIPYIPYFSFLKSLLQSTSIAEHNEAFVFPIINQKNTNGIFSHPGIFGWEVAVANPAAIKKIMLKIDAFPKADVIRTTEHTIISRFLRGPNLVFSNGSSWKTQRKIANPAFHRSLPVKLFGDMAKKMFQVMDKQDSLVDITDLMERWTLDVIGEAGFGFRFNAVEDPTNNWVQLYKNISNGVNDPFWFFFTNLETNFLWLFPKRQRTHRELDTFLEMLDDVIVKKRADIASNNKNPHLQENEKDLLTLLIEASKEGSGSLSDQELMSNLCAFFVAGHDTTANALSFTIYYLAKNPDIQQKAREEAISILGEDQDTIPTIEQTKEIDYINMVIKETLRMNSPAVSAITRISTEDTELDGVFIPKGALVVPDIYALHHNPTIWHNPEEFNPERFVPGGEAERLSGAGMCWIPFGSGARQCIGMNFSLAEQRVMLSLMLRKYTWSLPEDSIHKNMLQATKIGVMVAHDLNIVFKRRY</sequence>
<dbReference type="Proteomes" id="UP001448207">
    <property type="component" value="Unassembled WGS sequence"/>
</dbReference>
<comment type="similarity">
    <text evidence="1 7">Belongs to the cytochrome P450 family.</text>
</comment>
<dbReference type="InterPro" id="IPR001128">
    <property type="entry name" value="Cyt_P450"/>
</dbReference>
<dbReference type="Pfam" id="PF00067">
    <property type="entry name" value="p450"/>
    <property type="match status" value="1"/>
</dbReference>
<dbReference type="SUPFAM" id="SSF48264">
    <property type="entry name" value="Cytochrome P450"/>
    <property type="match status" value="1"/>
</dbReference>
<organism evidence="8 9">
    <name type="scientific">Phycomyces blakesleeanus</name>
    <dbReference type="NCBI Taxonomy" id="4837"/>
    <lineage>
        <taxon>Eukaryota</taxon>
        <taxon>Fungi</taxon>
        <taxon>Fungi incertae sedis</taxon>
        <taxon>Mucoromycota</taxon>
        <taxon>Mucoromycotina</taxon>
        <taxon>Mucoromycetes</taxon>
        <taxon>Mucorales</taxon>
        <taxon>Phycomycetaceae</taxon>
        <taxon>Phycomyces</taxon>
    </lineage>
</organism>
<evidence type="ECO:0000256" key="7">
    <source>
        <dbReference type="RuleBase" id="RU000461"/>
    </source>
</evidence>
<evidence type="ECO:0000256" key="6">
    <source>
        <dbReference type="ARBA" id="ARBA00023033"/>
    </source>
</evidence>
<name>A0ABR3AME5_PHYBL</name>
<dbReference type="PROSITE" id="PS00086">
    <property type="entry name" value="CYTOCHROME_P450"/>
    <property type="match status" value="1"/>
</dbReference>
<keyword evidence="6 7" id="KW-0503">Monooxygenase</keyword>
<keyword evidence="9" id="KW-1185">Reference proteome</keyword>
<dbReference type="InterPro" id="IPR036396">
    <property type="entry name" value="Cyt_P450_sf"/>
</dbReference>
<proteinExistence type="inferred from homology"/>
<keyword evidence="2 7" id="KW-0349">Heme</keyword>
<dbReference type="InterPro" id="IPR017972">
    <property type="entry name" value="Cyt_P450_CS"/>
</dbReference>
<reference evidence="8 9" key="1">
    <citation type="submission" date="2024-04" db="EMBL/GenBank/DDBJ databases">
        <title>Symmetric and asymmetric DNA N6-adenine methylation regulates different biological responses in Mucorales.</title>
        <authorList>
            <consortium name="Lawrence Berkeley National Laboratory"/>
            <person name="Lax C."/>
            <person name="Mondo S.J."/>
            <person name="Osorio-Concepcion M."/>
            <person name="Muszewska A."/>
            <person name="Corrochano-Luque M."/>
            <person name="Gutierrez G."/>
            <person name="Riley R."/>
            <person name="Lipzen A."/>
            <person name="Guo J."/>
            <person name="Hundley H."/>
            <person name="Amirebrahimi M."/>
            <person name="Ng V."/>
            <person name="Lorenzo-Gutierrez D."/>
            <person name="Binder U."/>
            <person name="Yang J."/>
            <person name="Song Y."/>
            <person name="Canovas D."/>
            <person name="Navarro E."/>
            <person name="Freitag M."/>
            <person name="Gabaldon T."/>
            <person name="Grigoriev I.V."/>
            <person name="Corrochano L.M."/>
            <person name="Nicolas F.E."/>
            <person name="Garre V."/>
        </authorList>
    </citation>
    <scope>NUCLEOTIDE SEQUENCE [LARGE SCALE GENOMIC DNA]</scope>
    <source>
        <strain evidence="8 9">L51</strain>
    </source>
</reference>
<comment type="caution">
    <text evidence="8">The sequence shown here is derived from an EMBL/GenBank/DDBJ whole genome shotgun (WGS) entry which is preliminary data.</text>
</comment>
<dbReference type="CDD" id="cd11070">
    <property type="entry name" value="CYP56-like"/>
    <property type="match status" value="1"/>
</dbReference>
<keyword evidence="3 7" id="KW-0479">Metal-binding</keyword>
<dbReference type="InterPro" id="IPR050196">
    <property type="entry name" value="Cytochrome_P450_Monoox"/>
</dbReference>
<dbReference type="InterPro" id="IPR002401">
    <property type="entry name" value="Cyt_P450_E_grp-I"/>
</dbReference>
<accession>A0ABR3AME5</accession>
<evidence type="ECO:0000256" key="5">
    <source>
        <dbReference type="ARBA" id="ARBA00023004"/>
    </source>
</evidence>
<evidence type="ECO:0000256" key="2">
    <source>
        <dbReference type="ARBA" id="ARBA00022617"/>
    </source>
</evidence>
<protein>
    <submittedName>
        <fullName evidence="8">Cytochrome P450</fullName>
    </submittedName>
</protein>